<dbReference type="InterPro" id="IPR036291">
    <property type="entry name" value="NAD(P)-bd_dom_sf"/>
</dbReference>
<dbReference type="GeneID" id="80333844"/>
<dbReference type="RefSeq" id="WP_143981291.1">
    <property type="nucleotide sequence ID" value="NZ_CP041695.1"/>
</dbReference>
<dbReference type="PANTHER" id="PTHR44656:SF7">
    <property type="entry name" value="DEHYDROGENASE_REDUCTASE SDR FAMILY MEMBER 12"/>
    <property type="match status" value="1"/>
</dbReference>
<dbReference type="InterPro" id="IPR002347">
    <property type="entry name" value="SDR_fam"/>
</dbReference>
<feature type="region of interest" description="Disordered" evidence="1">
    <location>
        <begin position="316"/>
        <end position="336"/>
    </location>
</feature>
<dbReference type="Pfam" id="PF00106">
    <property type="entry name" value="adh_short"/>
    <property type="match status" value="1"/>
</dbReference>
<dbReference type="InterPro" id="IPR052992">
    <property type="entry name" value="SDR_member_12"/>
</dbReference>
<evidence type="ECO:0000313" key="3">
    <source>
        <dbReference type="Proteomes" id="UP000317039"/>
    </source>
</evidence>
<accession>A0A516NM09</accession>
<evidence type="ECO:0000256" key="1">
    <source>
        <dbReference type="SAM" id="MobiDB-lite"/>
    </source>
</evidence>
<gene>
    <name evidence="2" type="ORF">FOH10_15820</name>
</gene>
<feature type="compositionally biased region" description="Basic and acidic residues" evidence="1">
    <location>
        <begin position="318"/>
        <end position="336"/>
    </location>
</feature>
<dbReference type="Gene3D" id="3.40.50.720">
    <property type="entry name" value="NAD(P)-binding Rossmann-like Domain"/>
    <property type="match status" value="1"/>
</dbReference>
<organism evidence="2 3">
    <name type="scientific">Nocardia otitidiscaviarum</name>
    <dbReference type="NCBI Taxonomy" id="1823"/>
    <lineage>
        <taxon>Bacteria</taxon>
        <taxon>Bacillati</taxon>
        <taxon>Actinomycetota</taxon>
        <taxon>Actinomycetes</taxon>
        <taxon>Mycobacteriales</taxon>
        <taxon>Nocardiaceae</taxon>
        <taxon>Nocardia</taxon>
    </lineage>
</organism>
<name>A0A516NM09_9NOCA</name>
<dbReference type="Proteomes" id="UP000317039">
    <property type="component" value="Chromosome"/>
</dbReference>
<sequence length="336" mass="36403">MPARPADRLDDLLDRTVVLGYTRLGLRLRRRSWQPIPADALRGRTALVTGANSGIGQATATGLARLGARVTLLVRDVERGRRAAAAIAATVPGSAPRVDECDVSNLLRVRAYAEARAAAAEPLDIVVHNAGVLPSSRTESPDGRELSLATHVLGPLLMTELLAPALARSDSAQVILMSSGGMYTQPLPVVDIEYRTGRYRGAAAYARSKRVQVALTPILAERYAAQGISVHAMHPGWVDTPGITAALPGFRRALRPLLRTAAEGADTAVWLATADVPSGLFWHDRRSRPTHYLRRTRELPGDRERVWRYCAAAAGIDPDSRPADRHQPVNRDRPVD</sequence>
<dbReference type="EMBL" id="CP041695">
    <property type="protein sequence ID" value="QDP79953.1"/>
    <property type="molecule type" value="Genomic_DNA"/>
</dbReference>
<evidence type="ECO:0000313" key="2">
    <source>
        <dbReference type="EMBL" id="QDP79953.1"/>
    </source>
</evidence>
<dbReference type="PRINTS" id="PR00081">
    <property type="entry name" value="GDHRDH"/>
</dbReference>
<dbReference type="KEGG" id="nod:FOH10_15820"/>
<dbReference type="PANTHER" id="PTHR44656">
    <property type="entry name" value="DEHYDROGENASE/REDUCTASE SDR FAMILY MEMBER 12"/>
    <property type="match status" value="1"/>
</dbReference>
<dbReference type="AlphaFoldDB" id="A0A516NM09"/>
<protein>
    <submittedName>
        <fullName evidence="2">SDR family NAD(P)-dependent oxidoreductase</fullName>
    </submittedName>
</protein>
<reference evidence="2 3" key="1">
    <citation type="submission" date="2019-07" db="EMBL/GenBank/DDBJ databases">
        <title>Complete Genome Sequence and Methylome Analysis of Nocardia otitidis-caviarum NEB252.</title>
        <authorList>
            <person name="Fomenkov A."/>
            <person name="Anton B.P."/>
            <person name="Vincze T."/>
            <person name="Roberts R.J."/>
        </authorList>
    </citation>
    <scope>NUCLEOTIDE SEQUENCE [LARGE SCALE GENOMIC DNA]</scope>
    <source>
        <strain evidence="2 3">NEB252</strain>
    </source>
</reference>
<dbReference type="SUPFAM" id="SSF51735">
    <property type="entry name" value="NAD(P)-binding Rossmann-fold domains"/>
    <property type="match status" value="1"/>
</dbReference>
<proteinExistence type="predicted"/>